<protein>
    <submittedName>
        <fullName evidence="3">Uncharacterized protein</fullName>
    </submittedName>
</protein>
<gene>
    <name evidence="3" type="ORF">QBZ16_002495</name>
</gene>
<organism evidence="3 4">
    <name type="scientific">Prototheca wickerhamii</name>
    <dbReference type="NCBI Taxonomy" id="3111"/>
    <lineage>
        <taxon>Eukaryota</taxon>
        <taxon>Viridiplantae</taxon>
        <taxon>Chlorophyta</taxon>
        <taxon>core chlorophytes</taxon>
        <taxon>Trebouxiophyceae</taxon>
        <taxon>Chlorellales</taxon>
        <taxon>Chlorellaceae</taxon>
        <taxon>Prototheca</taxon>
    </lineage>
</organism>
<evidence type="ECO:0000256" key="2">
    <source>
        <dbReference type="SAM" id="Phobius"/>
    </source>
</evidence>
<evidence type="ECO:0000256" key="1">
    <source>
        <dbReference type="SAM" id="MobiDB-lite"/>
    </source>
</evidence>
<comment type="caution">
    <text evidence="3">The sequence shown here is derived from an EMBL/GenBank/DDBJ whole genome shotgun (WGS) entry which is preliminary data.</text>
</comment>
<evidence type="ECO:0000313" key="3">
    <source>
        <dbReference type="EMBL" id="KAK2080099.1"/>
    </source>
</evidence>
<dbReference type="AlphaFoldDB" id="A0AAD9MIF6"/>
<sequence>MHIGELGVWPYATYSGVLGVIVLVGVVLEVLRWREAGQEEAKGQYLSSNPLSAAEDGSASRYGAGAEPSDSSESTFKRAL</sequence>
<proteinExistence type="predicted"/>
<feature type="transmembrane region" description="Helical" evidence="2">
    <location>
        <begin position="12"/>
        <end position="31"/>
    </location>
</feature>
<keyword evidence="2" id="KW-0812">Transmembrane</keyword>
<keyword evidence="2" id="KW-0472">Membrane</keyword>
<keyword evidence="4" id="KW-1185">Reference proteome</keyword>
<reference evidence="3" key="1">
    <citation type="submission" date="2021-01" db="EMBL/GenBank/DDBJ databases">
        <authorList>
            <person name="Eckstrom K.M.E."/>
        </authorList>
    </citation>
    <scope>NUCLEOTIDE SEQUENCE</scope>
    <source>
        <strain evidence="3">UVCC 0001</strain>
    </source>
</reference>
<feature type="region of interest" description="Disordered" evidence="1">
    <location>
        <begin position="44"/>
        <end position="80"/>
    </location>
</feature>
<name>A0AAD9MIF6_PROWI</name>
<dbReference type="EMBL" id="JASFZW010000002">
    <property type="protein sequence ID" value="KAK2080099.1"/>
    <property type="molecule type" value="Genomic_DNA"/>
</dbReference>
<dbReference type="Proteomes" id="UP001255856">
    <property type="component" value="Unassembled WGS sequence"/>
</dbReference>
<keyword evidence="2" id="KW-1133">Transmembrane helix</keyword>
<accession>A0AAD9MIF6</accession>
<evidence type="ECO:0000313" key="4">
    <source>
        <dbReference type="Proteomes" id="UP001255856"/>
    </source>
</evidence>